<accession>A0A127A7L1</accession>
<evidence type="ECO:0000313" key="2">
    <source>
        <dbReference type="EMBL" id="AMM34764.1"/>
    </source>
</evidence>
<feature type="region of interest" description="Disordered" evidence="1">
    <location>
        <begin position="122"/>
        <end position="161"/>
    </location>
</feature>
<dbReference type="KEGG" id="satk:SA2016_4112"/>
<dbReference type="Gene3D" id="3.40.50.2300">
    <property type="match status" value="1"/>
</dbReference>
<proteinExistence type="predicted"/>
<organism evidence="2 3">
    <name type="scientific">Sinomonas atrocyanea</name>
    <dbReference type="NCBI Taxonomy" id="37927"/>
    <lineage>
        <taxon>Bacteria</taxon>
        <taxon>Bacillati</taxon>
        <taxon>Actinomycetota</taxon>
        <taxon>Actinomycetes</taxon>
        <taxon>Micrococcales</taxon>
        <taxon>Micrococcaceae</taxon>
        <taxon>Sinomonas</taxon>
    </lineage>
</organism>
<gene>
    <name evidence="2" type="ORF">SA2016_4112</name>
</gene>
<evidence type="ECO:0000313" key="3">
    <source>
        <dbReference type="Proteomes" id="UP000070134"/>
    </source>
</evidence>
<evidence type="ECO:0000256" key="1">
    <source>
        <dbReference type="SAM" id="MobiDB-lite"/>
    </source>
</evidence>
<keyword evidence="3" id="KW-1185">Reference proteome</keyword>
<dbReference type="OrthoDB" id="9808843at2"/>
<geneLocation type="plasmid" evidence="2 3">
    <name>pSA01</name>
</geneLocation>
<keyword evidence="2" id="KW-0614">Plasmid</keyword>
<sequence length="161" mass="16379">MPGSAPASPAVTCGSVPSSREVGVAAGDERAGAAGVRVFLLIRDEAARQDVRRLLEHEGMQVVGEGDSARRAVARIGSLGPDVTVLDSGIVDGRGIQVCMEARESLPGFGGVVLATFGPRAGGPHAQGSGPALQGTGARRLPEAVRRAAARKRRAARPDPG</sequence>
<dbReference type="GO" id="GO:0003677">
    <property type="term" value="F:DNA binding"/>
    <property type="evidence" value="ECO:0007669"/>
    <property type="project" value="UniProtKB-KW"/>
</dbReference>
<dbReference type="SUPFAM" id="SSF52172">
    <property type="entry name" value="CheY-like"/>
    <property type="match status" value="1"/>
</dbReference>
<name>A0A127A7L1_9MICC</name>
<dbReference type="Proteomes" id="UP000070134">
    <property type="component" value="Plasmid pSA01"/>
</dbReference>
<dbReference type="EMBL" id="CP014519">
    <property type="protein sequence ID" value="AMM34764.1"/>
    <property type="molecule type" value="Genomic_DNA"/>
</dbReference>
<reference evidence="2 3" key="1">
    <citation type="submission" date="2016-02" db="EMBL/GenBank/DDBJ databases">
        <title>Complete genome of Sinomonas atrocyanea KCTC 3377.</title>
        <authorList>
            <person name="Kim K.M."/>
        </authorList>
    </citation>
    <scope>NUCLEOTIDE SEQUENCE [LARGE SCALE GENOMIC DNA]</scope>
    <source>
        <strain evidence="2 3">KCTC 3377</strain>
        <plasmid evidence="2 3">pSA01</plasmid>
    </source>
</reference>
<dbReference type="InterPro" id="IPR011006">
    <property type="entry name" value="CheY-like_superfamily"/>
</dbReference>
<dbReference type="AlphaFoldDB" id="A0A127A7L1"/>
<keyword evidence="2" id="KW-0238">DNA-binding</keyword>
<protein>
    <submittedName>
        <fullName evidence="2">Response regulator containing a CheY-like receiver domain and an HTH DNA-binding domain protein</fullName>
    </submittedName>
</protein>